<accession>C5M0V5</accession>
<keyword evidence="2" id="KW-1185">Reference proteome</keyword>
<protein>
    <submittedName>
        <fullName evidence="1">Uncharacterized protein</fullName>
    </submittedName>
</protein>
<dbReference type="AlphaFoldDB" id="C5M0V5"/>
<dbReference type="EMBL" id="GG687161">
    <property type="protein sequence ID" value="EEQ97463.1"/>
    <property type="molecule type" value="Genomic_DNA"/>
</dbReference>
<evidence type="ECO:0000313" key="2">
    <source>
        <dbReference type="Proteomes" id="UP000007800"/>
    </source>
</evidence>
<proteinExistence type="predicted"/>
<dbReference type="GeneID" id="9055019"/>
<sequence>MSAEVTSVKHRGLVWLEKVTLNEDLGYACDAIFATVSKLENQLTVTGFCGGL</sequence>
<dbReference type="InParanoid" id="C5M0V5"/>
<evidence type="ECO:0000313" key="1">
    <source>
        <dbReference type="EMBL" id="EEQ97463.1"/>
    </source>
</evidence>
<dbReference type="RefSeq" id="XP_002764746.1">
    <property type="nucleotide sequence ID" value="XM_002764700.1"/>
</dbReference>
<reference evidence="1 2" key="1">
    <citation type="submission" date="2008-07" db="EMBL/GenBank/DDBJ databases">
        <authorList>
            <person name="El-Sayed N."/>
            <person name="Caler E."/>
            <person name="Inman J."/>
            <person name="Amedeo P."/>
            <person name="Hass B."/>
            <person name="Wortman J."/>
        </authorList>
    </citation>
    <scope>NUCLEOTIDE SEQUENCE [LARGE SCALE GENOMIC DNA]</scope>
    <source>
        <strain evidence="2">ATCC 50983 / TXsc</strain>
    </source>
</reference>
<dbReference type="Proteomes" id="UP000007800">
    <property type="component" value="Unassembled WGS sequence"/>
</dbReference>
<organism evidence="2">
    <name type="scientific">Perkinsus marinus (strain ATCC 50983 / TXsc)</name>
    <dbReference type="NCBI Taxonomy" id="423536"/>
    <lineage>
        <taxon>Eukaryota</taxon>
        <taxon>Sar</taxon>
        <taxon>Alveolata</taxon>
        <taxon>Perkinsozoa</taxon>
        <taxon>Perkinsea</taxon>
        <taxon>Perkinsida</taxon>
        <taxon>Perkinsidae</taxon>
        <taxon>Perkinsus</taxon>
    </lineage>
</organism>
<gene>
    <name evidence="1" type="ORF">Pmar_PMAR029186</name>
</gene>
<name>C5M0V5_PERM5</name>